<feature type="transmembrane region" description="Helical" evidence="1">
    <location>
        <begin position="79"/>
        <end position="103"/>
    </location>
</feature>
<evidence type="ECO:0000313" key="4">
    <source>
        <dbReference type="Proteomes" id="UP001209854"/>
    </source>
</evidence>
<name>A0ABT3MVG3_9GAMM</name>
<dbReference type="InterPro" id="IPR052372">
    <property type="entry name" value="YpjD/HemX"/>
</dbReference>
<feature type="transmembrane region" description="Helical" evidence="1">
    <location>
        <begin position="228"/>
        <end position="248"/>
    </location>
</feature>
<dbReference type="EMBL" id="JAPFCC010000001">
    <property type="protein sequence ID" value="MCW7553365.1"/>
    <property type="molecule type" value="Genomic_DNA"/>
</dbReference>
<dbReference type="InterPro" id="IPR002541">
    <property type="entry name" value="Cyt_c_assembly"/>
</dbReference>
<feature type="transmembrane region" description="Helical" evidence="1">
    <location>
        <begin position="110"/>
        <end position="129"/>
    </location>
</feature>
<dbReference type="Proteomes" id="UP001209854">
    <property type="component" value="Unassembled WGS sequence"/>
</dbReference>
<keyword evidence="1" id="KW-0812">Transmembrane</keyword>
<feature type="domain" description="Cytochrome c assembly protein" evidence="2">
    <location>
        <begin position="83"/>
        <end position="279"/>
    </location>
</feature>
<evidence type="ECO:0000256" key="1">
    <source>
        <dbReference type="SAM" id="Phobius"/>
    </source>
</evidence>
<evidence type="ECO:0000259" key="2">
    <source>
        <dbReference type="Pfam" id="PF01578"/>
    </source>
</evidence>
<keyword evidence="4" id="KW-1185">Reference proteome</keyword>
<proteinExistence type="predicted"/>
<protein>
    <submittedName>
        <fullName evidence="3">Cytochrome c biogenesis protein CcsA</fullName>
    </submittedName>
</protein>
<reference evidence="3 4" key="1">
    <citation type="submission" date="2022-10" db="EMBL/GenBank/DDBJ databases">
        <title>High-quality genome sequences of two octocoral-associated bacteria, Endozoicomonas euniceicola EF212 and Endozoicomonas gorgoniicola PS125.</title>
        <authorList>
            <person name="Chiou Y.-J."/>
            <person name="Chen Y.-H."/>
        </authorList>
    </citation>
    <scope>NUCLEOTIDE SEQUENCE [LARGE SCALE GENOMIC DNA]</scope>
    <source>
        <strain evidence="3 4">PS125</strain>
    </source>
</reference>
<organism evidence="3 4">
    <name type="scientific">Endozoicomonas gorgoniicola</name>
    <dbReference type="NCBI Taxonomy" id="1234144"/>
    <lineage>
        <taxon>Bacteria</taxon>
        <taxon>Pseudomonadati</taxon>
        <taxon>Pseudomonadota</taxon>
        <taxon>Gammaproteobacteria</taxon>
        <taxon>Oceanospirillales</taxon>
        <taxon>Endozoicomonadaceae</taxon>
        <taxon>Endozoicomonas</taxon>
    </lineage>
</organism>
<evidence type="ECO:0000313" key="3">
    <source>
        <dbReference type="EMBL" id="MCW7553365.1"/>
    </source>
</evidence>
<dbReference type="PANTHER" id="PTHR38034:SF1">
    <property type="entry name" value="INNER MEMBRANE PROTEIN YPJD"/>
    <property type="match status" value="1"/>
</dbReference>
<feature type="transmembrane region" description="Helical" evidence="1">
    <location>
        <begin position="141"/>
        <end position="167"/>
    </location>
</feature>
<comment type="caution">
    <text evidence="3">The sequence shown here is derived from an EMBL/GenBank/DDBJ whole genome shotgun (WGS) entry which is preliminary data.</text>
</comment>
<sequence>MTHSHSKATTTVKESVADEMNVMLASIGAFVFYSLGAVTQGRRVFSQSGSRQLVLAATAAGAVFQTVALYLSLHGPGGINLGLFNIASLSSLMVTIVVLLSSLRKPSESLFLLILPFTILTVLLAWLAPVDHIVWRPPSMMVAHVLLSVLAYGILMVAAFQALMLSYQERQLKHHNRRKIMQALPPLQTMEKLLFEYVAVGLILLTLALVSGFLFMDDMFAARIIHKTILSILAWGLFATLLTGRKLYGWRGQTATRWTVAGLVMLMVAYFGWHLVVELLLTSH</sequence>
<feature type="transmembrane region" description="Helical" evidence="1">
    <location>
        <begin position="260"/>
        <end position="281"/>
    </location>
</feature>
<feature type="transmembrane region" description="Helical" evidence="1">
    <location>
        <begin position="53"/>
        <end position="73"/>
    </location>
</feature>
<gene>
    <name evidence="3" type="primary">ccsA</name>
    <name evidence="3" type="ORF">NX722_12125</name>
</gene>
<keyword evidence="1" id="KW-1133">Transmembrane helix</keyword>
<feature type="transmembrane region" description="Helical" evidence="1">
    <location>
        <begin position="194"/>
        <end position="216"/>
    </location>
</feature>
<dbReference type="RefSeq" id="WP_262568199.1">
    <property type="nucleotide sequence ID" value="NZ_JAPFCC010000001.1"/>
</dbReference>
<dbReference type="PANTHER" id="PTHR38034">
    <property type="entry name" value="INNER MEMBRANE PROTEIN YPJD"/>
    <property type="match status" value="1"/>
</dbReference>
<keyword evidence="1" id="KW-0472">Membrane</keyword>
<accession>A0ABT3MVG3</accession>
<feature type="transmembrane region" description="Helical" evidence="1">
    <location>
        <begin position="20"/>
        <end position="41"/>
    </location>
</feature>
<dbReference type="Pfam" id="PF01578">
    <property type="entry name" value="Cytochrom_C_asm"/>
    <property type="match status" value="1"/>
</dbReference>